<organism evidence="5 6">
    <name type="scientific">Candidatus Avibacteroides avistercoris</name>
    <dbReference type="NCBI Taxonomy" id="2840690"/>
    <lineage>
        <taxon>Bacteria</taxon>
        <taxon>Pseudomonadati</taxon>
        <taxon>Bacteroidota</taxon>
        <taxon>Bacteroidia</taxon>
        <taxon>Bacteroidales</taxon>
        <taxon>Bacteroidaceae</taxon>
        <taxon>Bacteroidaceae incertae sedis</taxon>
        <taxon>Candidatus Avibacteroides</taxon>
    </lineage>
</organism>
<dbReference type="Pfam" id="PF21601">
    <property type="entry name" value="GldM_2nd"/>
    <property type="match status" value="1"/>
</dbReference>
<reference evidence="5" key="1">
    <citation type="journal article" date="2021" name="PeerJ">
        <title>Extensive microbial diversity within the chicken gut microbiome revealed by metagenomics and culture.</title>
        <authorList>
            <person name="Gilroy R."/>
            <person name="Ravi A."/>
            <person name="Getino M."/>
            <person name="Pursley I."/>
            <person name="Horton D.L."/>
            <person name="Alikhan N.F."/>
            <person name="Baker D."/>
            <person name="Gharbi K."/>
            <person name="Hall N."/>
            <person name="Watson M."/>
            <person name="Adriaenssens E.M."/>
            <person name="Foster-Nyarko E."/>
            <person name="Jarju S."/>
            <person name="Secka A."/>
            <person name="Antonio M."/>
            <person name="Oren A."/>
            <person name="Chaudhuri R.R."/>
            <person name="La Ragione R."/>
            <person name="Hildebrand F."/>
            <person name="Pallen M.J."/>
        </authorList>
    </citation>
    <scope>NUCLEOTIDE SEQUENCE</scope>
    <source>
        <strain evidence="5">MalCec1-1739</strain>
    </source>
</reference>
<dbReference type="Proteomes" id="UP000787625">
    <property type="component" value="Unassembled WGS sequence"/>
</dbReference>
<dbReference type="EMBL" id="DWUP01000057">
    <property type="protein sequence ID" value="HJD52644.1"/>
    <property type="molecule type" value="Genomic_DNA"/>
</dbReference>
<evidence type="ECO:0000313" key="6">
    <source>
        <dbReference type="Proteomes" id="UP000787625"/>
    </source>
</evidence>
<evidence type="ECO:0000259" key="3">
    <source>
        <dbReference type="Pfam" id="PF21601"/>
    </source>
</evidence>
<feature type="domain" description="Gliding motility-associated protein GldM C-terminal" evidence="1">
    <location>
        <begin position="407"/>
        <end position="523"/>
    </location>
</feature>
<evidence type="ECO:0000313" key="5">
    <source>
        <dbReference type="EMBL" id="HJD52644.1"/>
    </source>
</evidence>
<dbReference type="InterPro" id="IPR048406">
    <property type="entry name" value="GldM_Ig-like-2"/>
</dbReference>
<dbReference type="Pfam" id="PF21602">
    <property type="entry name" value="GldM_3rd"/>
    <property type="match status" value="1"/>
</dbReference>
<dbReference type="InterPro" id="IPR022719">
    <property type="entry name" value="Motility-assoc_prot_GldM_C"/>
</dbReference>
<evidence type="ECO:0000259" key="4">
    <source>
        <dbReference type="Pfam" id="PF21602"/>
    </source>
</evidence>
<dbReference type="NCBIfam" id="TIGR03517">
    <property type="entry name" value="GldM_gliding"/>
    <property type="match status" value="1"/>
</dbReference>
<feature type="domain" description="Gliding motility-associated protein GldM second immunoglobulin-like" evidence="4">
    <location>
        <begin position="320"/>
        <end position="404"/>
    </location>
</feature>
<dbReference type="InterPro" id="IPR022720">
    <property type="entry name" value="Motility-assoc_prot_GldM_N"/>
</dbReference>
<dbReference type="Pfam" id="PF12080">
    <property type="entry name" value="GldM_4th"/>
    <property type="match status" value="1"/>
</dbReference>
<dbReference type="InterPro" id="IPR048405">
    <property type="entry name" value="GldM_Ig-like-1"/>
</dbReference>
<proteinExistence type="predicted"/>
<gene>
    <name evidence="5" type="primary">gldM</name>
    <name evidence="5" type="ORF">IAA93_02795</name>
</gene>
<name>A0A9D2ZUN7_9BACT</name>
<feature type="domain" description="Gliding motility-associated protein GldM N-terminal" evidence="2">
    <location>
        <begin position="32"/>
        <end position="219"/>
    </location>
</feature>
<dbReference type="InterPro" id="IPR019859">
    <property type="entry name" value="Motility-assoc_prot_GldM"/>
</dbReference>
<sequence length="523" mass="58246">MAAQGPESPRQKMINLMYIVLMAMLALNVSSDVLKGFSLVDESLDRSTSNSTSQNNAMYEALKYYYDKNPEKVAQWYEKAMNVKSLSDSLYDYVDRLKYRIVCEADGDDGNVNDIQNKEDLEAASFVMLAPKRGEGQRLFNEVNAYREYIVQLVQDSVQRHIITSNLSTEVPRHEDNLTKNWQEYMFENVPVAAAVTLLTKLQSDVRYAEGEVIHTLMNNIDVGDLRVNQVNAYVIPNSQTIVRGGEFKANIILAAVDSTQKPTIYVGDRQLPADANGYYSTVCNTLGDFTLNGYMELMQGDGSVLRRDFSQPYTVIEPSATVSATMMNVLYAGYDNPIGISVPGVANSKINASISNGNGTIRRTGESYIVRPSRVGEDVVIAVTAQMTDGRTQSMGNYAFRVRQLPDPTPFIEYTDKGTTQRYRGGRGLAKSILMNTGGIVAAIDDGLLNIDFEVLGFETVFFDNMGNAVPEVSKSALFTDRQKDMFRRLSRGKRFYISRVRAKGPDGIERVLPTTLEVIVN</sequence>
<evidence type="ECO:0000259" key="2">
    <source>
        <dbReference type="Pfam" id="PF12081"/>
    </source>
</evidence>
<dbReference type="Pfam" id="PF12081">
    <property type="entry name" value="GldM_1st"/>
    <property type="match status" value="1"/>
</dbReference>
<evidence type="ECO:0000259" key="1">
    <source>
        <dbReference type="Pfam" id="PF12080"/>
    </source>
</evidence>
<reference evidence="5" key="2">
    <citation type="submission" date="2021-04" db="EMBL/GenBank/DDBJ databases">
        <authorList>
            <person name="Gilroy R."/>
        </authorList>
    </citation>
    <scope>NUCLEOTIDE SEQUENCE</scope>
    <source>
        <strain evidence="5">MalCec1-1739</strain>
    </source>
</reference>
<feature type="domain" description="Gliding motility-associated protein GldM first immunoglobulin-like" evidence="3">
    <location>
        <begin position="223"/>
        <end position="318"/>
    </location>
</feature>
<dbReference type="AlphaFoldDB" id="A0A9D2ZUN7"/>
<protein>
    <submittedName>
        <fullName evidence="5">Gliding motility protein GldM</fullName>
    </submittedName>
</protein>
<comment type="caution">
    <text evidence="5">The sequence shown here is derived from an EMBL/GenBank/DDBJ whole genome shotgun (WGS) entry which is preliminary data.</text>
</comment>
<accession>A0A9D2ZUN7</accession>